<dbReference type="InterPro" id="IPR036397">
    <property type="entry name" value="RNaseH_sf"/>
</dbReference>
<reference evidence="2 3" key="1">
    <citation type="journal article" date="2024" name="G3 (Bethesda)">
        <title>Genome assembly of Hibiscus sabdariffa L. provides insights into metabolisms of medicinal natural products.</title>
        <authorList>
            <person name="Kim T."/>
        </authorList>
    </citation>
    <scope>NUCLEOTIDE SEQUENCE [LARGE SCALE GENOMIC DNA]</scope>
    <source>
        <strain evidence="2">TK-2024</strain>
        <tissue evidence="2">Old leaves</tissue>
    </source>
</reference>
<dbReference type="PANTHER" id="PTHR47723:SF19">
    <property type="entry name" value="POLYNUCLEOTIDYL TRANSFERASE, RIBONUCLEASE H-LIKE SUPERFAMILY PROTEIN"/>
    <property type="match status" value="1"/>
</dbReference>
<gene>
    <name evidence="2" type="ORF">V6N12_007645</name>
</gene>
<name>A0ABR2F2E4_9ROSI</name>
<keyword evidence="3" id="KW-1185">Reference proteome</keyword>
<dbReference type="CDD" id="cd06222">
    <property type="entry name" value="RNase_H_like"/>
    <property type="match status" value="1"/>
</dbReference>
<protein>
    <recommendedName>
        <fullName evidence="1">RNase H type-1 domain-containing protein</fullName>
    </recommendedName>
</protein>
<evidence type="ECO:0000313" key="3">
    <source>
        <dbReference type="Proteomes" id="UP001472677"/>
    </source>
</evidence>
<sequence length="139" mass="15441">MRNSGLGSIGGVFRDFNGEFLFGFAKKIGIIDAFQAELWAILIGLDLALRLDHKHLIVQCNNYDVVGLLSQPTLFSPHPLVQSILQVLSLTFDVQFVHIYRESNMAADFMAKIDAPPDRSLLRSLLHLPDCPSFLLGTS</sequence>
<proteinExistence type="predicted"/>
<dbReference type="EMBL" id="JBBPBM010000009">
    <property type="protein sequence ID" value="KAK8569113.1"/>
    <property type="molecule type" value="Genomic_DNA"/>
</dbReference>
<feature type="domain" description="RNase H type-1" evidence="1">
    <location>
        <begin position="3"/>
        <end position="112"/>
    </location>
</feature>
<dbReference type="PANTHER" id="PTHR47723">
    <property type="entry name" value="OS05G0353850 PROTEIN"/>
    <property type="match status" value="1"/>
</dbReference>
<comment type="caution">
    <text evidence="2">The sequence shown here is derived from an EMBL/GenBank/DDBJ whole genome shotgun (WGS) entry which is preliminary data.</text>
</comment>
<evidence type="ECO:0000313" key="2">
    <source>
        <dbReference type="EMBL" id="KAK8569113.1"/>
    </source>
</evidence>
<dbReference type="SUPFAM" id="SSF53098">
    <property type="entry name" value="Ribonuclease H-like"/>
    <property type="match status" value="1"/>
</dbReference>
<dbReference type="Proteomes" id="UP001472677">
    <property type="component" value="Unassembled WGS sequence"/>
</dbReference>
<dbReference type="InterPro" id="IPR002156">
    <property type="entry name" value="RNaseH_domain"/>
</dbReference>
<dbReference type="Gene3D" id="3.30.420.10">
    <property type="entry name" value="Ribonuclease H-like superfamily/Ribonuclease H"/>
    <property type="match status" value="1"/>
</dbReference>
<dbReference type="InterPro" id="IPR053151">
    <property type="entry name" value="RNase_H-like"/>
</dbReference>
<dbReference type="InterPro" id="IPR012337">
    <property type="entry name" value="RNaseH-like_sf"/>
</dbReference>
<dbReference type="InterPro" id="IPR044730">
    <property type="entry name" value="RNase_H-like_dom_plant"/>
</dbReference>
<dbReference type="Pfam" id="PF13456">
    <property type="entry name" value="RVT_3"/>
    <property type="match status" value="1"/>
</dbReference>
<organism evidence="2 3">
    <name type="scientific">Hibiscus sabdariffa</name>
    <name type="common">roselle</name>
    <dbReference type="NCBI Taxonomy" id="183260"/>
    <lineage>
        <taxon>Eukaryota</taxon>
        <taxon>Viridiplantae</taxon>
        <taxon>Streptophyta</taxon>
        <taxon>Embryophyta</taxon>
        <taxon>Tracheophyta</taxon>
        <taxon>Spermatophyta</taxon>
        <taxon>Magnoliopsida</taxon>
        <taxon>eudicotyledons</taxon>
        <taxon>Gunneridae</taxon>
        <taxon>Pentapetalae</taxon>
        <taxon>rosids</taxon>
        <taxon>malvids</taxon>
        <taxon>Malvales</taxon>
        <taxon>Malvaceae</taxon>
        <taxon>Malvoideae</taxon>
        <taxon>Hibiscus</taxon>
    </lineage>
</organism>
<accession>A0ABR2F2E4</accession>
<evidence type="ECO:0000259" key="1">
    <source>
        <dbReference type="Pfam" id="PF13456"/>
    </source>
</evidence>